<dbReference type="InterPro" id="IPR006530">
    <property type="entry name" value="YD"/>
</dbReference>
<dbReference type="InterPro" id="IPR050708">
    <property type="entry name" value="T6SS_VgrG/RHS"/>
</dbReference>
<comment type="caution">
    <text evidence="3">The sequence shown here is derived from an EMBL/GenBank/DDBJ whole genome shotgun (WGS) entry which is preliminary data.</text>
</comment>
<evidence type="ECO:0000313" key="4">
    <source>
        <dbReference type="Proteomes" id="UP000636960"/>
    </source>
</evidence>
<dbReference type="NCBIfam" id="TIGR01643">
    <property type="entry name" value="YD_repeat_2x"/>
    <property type="match status" value="1"/>
</dbReference>
<dbReference type="PANTHER" id="PTHR32305:SF15">
    <property type="entry name" value="PROTEIN RHSA-RELATED"/>
    <property type="match status" value="1"/>
</dbReference>
<keyword evidence="4" id="KW-1185">Reference proteome</keyword>
<dbReference type="InterPro" id="IPR054246">
    <property type="entry name" value="DUF6973"/>
</dbReference>
<dbReference type="Gene3D" id="2.180.10.10">
    <property type="entry name" value="RHS repeat-associated core"/>
    <property type="match status" value="2"/>
</dbReference>
<protein>
    <recommendedName>
        <fullName evidence="2">DUF6973 domain-containing protein</fullName>
    </recommendedName>
</protein>
<dbReference type="Pfam" id="PF22322">
    <property type="entry name" value="DUF6973"/>
    <property type="match status" value="1"/>
</dbReference>
<evidence type="ECO:0000313" key="3">
    <source>
        <dbReference type="EMBL" id="GIF01560.1"/>
    </source>
</evidence>
<feature type="domain" description="DUF6973" evidence="2">
    <location>
        <begin position="1928"/>
        <end position="2008"/>
    </location>
</feature>
<feature type="region of interest" description="Disordered" evidence="1">
    <location>
        <begin position="1342"/>
        <end position="1362"/>
    </location>
</feature>
<gene>
    <name evidence="3" type="ORF">Ari01nite_90240</name>
</gene>
<evidence type="ECO:0000256" key="1">
    <source>
        <dbReference type="SAM" id="MobiDB-lite"/>
    </source>
</evidence>
<dbReference type="InterPro" id="IPR022385">
    <property type="entry name" value="Rhs_assc_core"/>
</dbReference>
<dbReference type="Proteomes" id="UP000636960">
    <property type="component" value="Unassembled WGS sequence"/>
</dbReference>
<evidence type="ECO:0000259" key="2">
    <source>
        <dbReference type="Pfam" id="PF22322"/>
    </source>
</evidence>
<proteinExistence type="predicted"/>
<accession>A0A919MZQ6</accession>
<name>A0A919MZQ6_9ACTN</name>
<dbReference type="PANTHER" id="PTHR32305">
    <property type="match status" value="1"/>
</dbReference>
<sequence>MAVRLQWCRAVVLVVSVLTVVAYGAVAPRAAAAEPPAASAAAGGMLVRDDRVAARLAARSSGKKVEVLRERTEVTQIFANPDGSLTMTSSARPARVKRPDGSWAAIDATLVASGDSIRPVATTVDLTFSAGGSGPLVSVGYGGTRLDVEPPAVFGALRPPVIDGVTATYPQVLPGVDLRLTADGQGFSEVLVVNDSKAATDERLAKITFPVTVTGGELSTDTHGNLRVVSQKTKKPVMVGAAPSMWDSSAAGPGAQAGGRRATLATSVTAQSISVTPDRALLNDARAVYPLYIDPGVTVSSAAWSLLESADPNTAYYNTSSLANIGTYNSGTDKFRSVFGMASQPLNGTHILSASFRIHQVNAWDCDSMPFELWSTSAISSATTWNNPPVWNSLLGTQSSGAGGDACPAADVSFPITSTVQAAADAGAANTWLGIRVNSAYEANSEYYKQFDNNPVLDVTYNTKPATPSGLTLSNCYTSCASPWKVSSNKPQFSAIVTDGDSGQRVQAEFQIRQGSTVIASALSNSGTGGSWVHWTPSAALTNGQSYTVRVRGYDGVDYSGWSADTTFSVDTTVPAAATVTSTAYPSGVWSGGADQAGSFTFGTNTDFAGFVYGLDENPPITPVQATSGAATISLTPEVDGPHTLYVRSRDAAGNLGPVTSYVFMVGQAALILPGKGQAVISTTGVQAVAPAAATGYTLQWRRADTDSWTTVPTSDVALAVGGGAVSWPQSRVSGAFPKLTWNVAKTFNDAEAGATALDGPVQARVLAAGSGATSTPLPFILDQAAEQAGTADVGPGSLNLITGNLAVSATDVNVSSYGSDLSIGRTFNTRSAAVADPSGMFGAGWISTAAVAQAQSDYTGLTVTGSVVQVGTEDGSLIGFTAKSGGGFSSPLGYEDLTLSHPNSATYLLADPDGNVTTFTVPSGSSLFKPTAIDTPGLAQTTTTSWETVTIGSATVTRPTRILAPVPAGVSCGSGTAGLVKGCRALSITYASTTTATATVSGDYTGRVSQISFVAWDPDLATPAMRTVVVAKYAYDNNGRLVSQWDPRLDHGGGQHLAVTYGYDSNGILSTITPIAQQPWQLSFTTIPGDTGTGRLKQVSRSALTAGTATATAVYQVPIAGSGAPYDLSATQTSRWGQAETPVQATAVFGPDQVPNGSQSTGTMPSSWTRAHITYMDTSGQVVNTIGPGGFTNTNWYDATGNVVRSLTATNLDRALNASTTDTTAEEAALAGRYSTTYRYEAAGRRLKETFGPEHDTAVPNGSGGWVEQRARTHTVLTYDEGAPTGGPYDLATTSITGARLSDGTDSDIRTTTTAYNWTLRAPTSVTTDPTGLNLTARTTYDTTTGLPTSTTAPAGGTTTNTPRTTQTVYYTATANSTYSTCGNHAEWANLVCLVRAGGNPSAGDPIPDKFTTYDLYNQPAVITEKTPSGTVLRTTANTYDAAGRTLTVATTGSIGTALPTTKNIYDTATGLLTQTQSLSGTTVTASIARVHDTLGRITSYTDADNVTTTTTYDVMSRVATVNDGKATQTRSYNDQGLVSQLTDSQAGTITAAYDPDGLLISKGLPNTLTVSTVYDETGAAVSQSTNTPGCTPETDCIDVDEQVTTTAHGQWATHSSDLSGQQFTYDKAGRLTDTLDYLQPFSGYSGCTTRVYGFDTASNRTGYSRYAPAPGGGCQTSTATVTRTLTYDTADRATTSGYAYDALGRTTTVPSADTSNGAGNLTVGYYTNDLVRSITQAGSTTTYTLDVISNRVRSRTTPASNITEHYANDGDAPSWTAYDTEYARHIAGPDGLLVMTYDTFDDELKTHLTTLKGDVIGIVTGSTEPVIDAMYETDEYGVPRDPADIGDVRYGYLGQHQRSTDNPAGISLMGVRLYNAAAGRFLTVDPIHGGNANPYEYCNADPVNCTDLSGQISFPMNRRERSRCSTHKIECATYVLTSAWALASAKTAFPLNKGKRNAYRHCIWQGLLNFQLGRNSAAAWGTAHEYGDDRVQSKIDQHNNYWGLGVGDWARIRYRNFPGLAKSYICGRCMELIRSGHLNLKGNG</sequence>
<organism evidence="3 4">
    <name type="scientific">Paractinoplanes rishiriensis</name>
    <dbReference type="NCBI Taxonomy" id="1050105"/>
    <lineage>
        <taxon>Bacteria</taxon>
        <taxon>Bacillati</taxon>
        <taxon>Actinomycetota</taxon>
        <taxon>Actinomycetes</taxon>
        <taxon>Micromonosporales</taxon>
        <taxon>Micromonosporaceae</taxon>
        <taxon>Paractinoplanes</taxon>
    </lineage>
</organism>
<dbReference type="EMBL" id="BOMV01000106">
    <property type="protein sequence ID" value="GIF01560.1"/>
    <property type="molecule type" value="Genomic_DNA"/>
</dbReference>
<reference evidence="3" key="1">
    <citation type="submission" date="2021-01" db="EMBL/GenBank/DDBJ databases">
        <title>Whole genome shotgun sequence of Actinoplanes rishiriensis NBRC 108556.</title>
        <authorList>
            <person name="Komaki H."/>
            <person name="Tamura T."/>
        </authorList>
    </citation>
    <scope>NUCLEOTIDE SEQUENCE</scope>
    <source>
        <strain evidence="3">NBRC 108556</strain>
    </source>
</reference>
<dbReference type="NCBIfam" id="TIGR03696">
    <property type="entry name" value="Rhs_assc_core"/>
    <property type="match status" value="1"/>
</dbReference>